<name>A0AAE0H0B1_9CHLO</name>
<dbReference type="PROSITE" id="PS50994">
    <property type="entry name" value="INTEGRASE"/>
    <property type="match status" value="1"/>
</dbReference>
<dbReference type="EMBL" id="LGRX02000788">
    <property type="protein sequence ID" value="KAK3287605.1"/>
    <property type="molecule type" value="Genomic_DNA"/>
</dbReference>
<dbReference type="InterPro" id="IPR036397">
    <property type="entry name" value="RNaseH_sf"/>
</dbReference>
<dbReference type="Pfam" id="PF00385">
    <property type="entry name" value="Chromo"/>
    <property type="match status" value="1"/>
</dbReference>
<dbReference type="InterPro" id="IPR023780">
    <property type="entry name" value="Chromo_domain"/>
</dbReference>
<feature type="domain" description="Chromo" evidence="1">
    <location>
        <begin position="510"/>
        <end position="575"/>
    </location>
</feature>
<accession>A0AAE0H0B1</accession>
<organism evidence="3 4">
    <name type="scientific">Cymbomonas tetramitiformis</name>
    <dbReference type="NCBI Taxonomy" id="36881"/>
    <lineage>
        <taxon>Eukaryota</taxon>
        <taxon>Viridiplantae</taxon>
        <taxon>Chlorophyta</taxon>
        <taxon>Pyramimonadophyceae</taxon>
        <taxon>Pyramimonadales</taxon>
        <taxon>Pyramimonadaceae</taxon>
        <taxon>Cymbomonas</taxon>
    </lineage>
</organism>
<evidence type="ECO:0000259" key="2">
    <source>
        <dbReference type="PROSITE" id="PS50994"/>
    </source>
</evidence>
<dbReference type="InterPro" id="IPR012337">
    <property type="entry name" value="RNaseH-like_sf"/>
</dbReference>
<dbReference type="Gene3D" id="1.10.340.70">
    <property type="match status" value="1"/>
</dbReference>
<feature type="domain" description="Integrase catalytic" evidence="2">
    <location>
        <begin position="137"/>
        <end position="304"/>
    </location>
</feature>
<evidence type="ECO:0000313" key="3">
    <source>
        <dbReference type="EMBL" id="KAK3287605.1"/>
    </source>
</evidence>
<dbReference type="InterPro" id="IPR016197">
    <property type="entry name" value="Chromo-like_dom_sf"/>
</dbReference>
<dbReference type="InterPro" id="IPR000953">
    <property type="entry name" value="Chromo/chromo_shadow_dom"/>
</dbReference>
<keyword evidence="4" id="KW-1185">Reference proteome</keyword>
<evidence type="ECO:0000259" key="1">
    <source>
        <dbReference type="PROSITE" id="PS50013"/>
    </source>
</evidence>
<dbReference type="GO" id="GO:0015074">
    <property type="term" value="P:DNA integration"/>
    <property type="evidence" value="ECO:0007669"/>
    <property type="project" value="InterPro"/>
</dbReference>
<dbReference type="Proteomes" id="UP001190700">
    <property type="component" value="Unassembled WGS sequence"/>
</dbReference>
<dbReference type="Gene3D" id="3.30.420.10">
    <property type="entry name" value="Ribonuclease H-like superfamily/Ribonuclease H"/>
    <property type="match status" value="1"/>
</dbReference>
<dbReference type="InterPro" id="IPR050951">
    <property type="entry name" value="Retrovirus_Pol_polyprotein"/>
</dbReference>
<dbReference type="InterPro" id="IPR001584">
    <property type="entry name" value="Integrase_cat-core"/>
</dbReference>
<evidence type="ECO:0000313" key="4">
    <source>
        <dbReference type="Proteomes" id="UP001190700"/>
    </source>
</evidence>
<dbReference type="FunFam" id="1.10.340.70:FF:000001">
    <property type="entry name" value="Retrovirus-related Pol polyprotein from transposon gypsy-like Protein"/>
    <property type="match status" value="1"/>
</dbReference>
<proteinExistence type="predicted"/>
<dbReference type="PROSITE" id="PS50013">
    <property type="entry name" value="CHROMO_2"/>
    <property type="match status" value="1"/>
</dbReference>
<dbReference type="GO" id="GO:0003676">
    <property type="term" value="F:nucleic acid binding"/>
    <property type="evidence" value="ECO:0007669"/>
    <property type="project" value="InterPro"/>
</dbReference>
<dbReference type="SUPFAM" id="SSF53098">
    <property type="entry name" value="Ribonuclease H-like"/>
    <property type="match status" value="1"/>
</dbReference>
<comment type="caution">
    <text evidence="3">The sequence shown here is derived from an EMBL/GenBank/DDBJ whole genome shotgun (WGS) entry which is preliminary data.</text>
</comment>
<dbReference type="SMART" id="SM00298">
    <property type="entry name" value="CHROMO"/>
    <property type="match status" value="1"/>
</dbReference>
<dbReference type="InterPro" id="IPR041588">
    <property type="entry name" value="Integrase_H2C2"/>
</dbReference>
<protein>
    <submittedName>
        <fullName evidence="3">Uncharacterized protein</fullName>
    </submittedName>
</protein>
<dbReference type="PANTHER" id="PTHR37984:SF5">
    <property type="entry name" value="PROTEIN NYNRIN-LIKE"/>
    <property type="match status" value="1"/>
</dbReference>
<dbReference type="AlphaFoldDB" id="A0AAE0H0B1"/>
<sequence length="779" mass="90909">MLHIPDHQESLREKYPDIHEDKLCIAWIKTGENSKVPKEEYHRVRKRAARHRWDELMGELYMVTIFSGKELLVPKPCDRIQLVREYHERTGHWGIRRTLNLLWQRHYWVGMKQDVKAVITQCETCQRVKTHYAREEAMLTPLEIKSFMYRWSLDLAWPTKRVTKAGNQRVLVMTEHYTRFIVCVPIPNKGASTVASAFRNHVLSVFGAPAECLVDGGTEFEGEFAALCRQCLIDRRVTSPSSPESNGLTERVVRTIKFCFKKMALDKGLDFEWDEMLWSLVLSYNAAKQQSTGVAPFTLLFAQEATVPPDLRARPELDFERQDERTLAEDLLQRAAIVKKLMVHAGCNLEIAQHRDALLYEHRRSGSYEPRPHQFKAGDFVYIRQQPRSGMEIDRRHGQREYAVGDLVWIEAKHLTEKVMDRSICRKLTKRWHGPVPVTERFFSDVQMTMPEADRGAPVAYRLRLPPHWRIHDVFAQHRLKPYTSGQDAFAARDHLAVPEEVVVDGQKEAHVERILARRVRSVRGKEVEEWKVRWTGYSKAHDQWRTRDKLERGSPLQQLREFEQARLHMEAQVRDEATRRREQRGRHSAQAGMTLAHLITNPCDELDQLEQMEDDIPLPWERQERVEDGSLALVTELLAIQAKTTRTPRILVLFSGTGSVEREFLNCFPSASVVTLDSEHIWQPTHADKIVRRALQIIDYLEPKHWFMENPRDGQPVLIQRLLSLDLTRSRLEQVDLRVYILCQHSCYGNFSDIYASATLKTRFRFQVAPFFLKVVPW</sequence>
<dbReference type="Pfam" id="PF17921">
    <property type="entry name" value="Integrase_H2C2"/>
    <property type="match status" value="1"/>
</dbReference>
<dbReference type="SUPFAM" id="SSF54160">
    <property type="entry name" value="Chromo domain-like"/>
    <property type="match status" value="1"/>
</dbReference>
<reference evidence="3 4" key="1">
    <citation type="journal article" date="2015" name="Genome Biol. Evol.">
        <title>Comparative Genomics of a Bacterivorous Green Alga Reveals Evolutionary Causalities and Consequences of Phago-Mixotrophic Mode of Nutrition.</title>
        <authorList>
            <person name="Burns J.A."/>
            <person name="Paasch A."/>
            <person name="Narechania A."/>
            <person name="Kim E."/>
        </authorList>
    </citation>
    <scope>NUCLEOTIDE SEQUENCE [LARGE SCALE GENOMIC DNA]</scope>
    <source>
        <strain evidence="3 4">PLY_AMNH</strain>
    </source>
</reference>
<gene>
    <name evidence="3" type="ORF">CYMTET_4905</name>
</gene>
<dbReference type="PANTHER" id="PTHR37984">
    <property type="entry name" value="PROTEIN CBG26694"/>
    <property type="match status" value="1"/>
</dbReference>
<dbReference type="Gene3D" id="2.40.50.40">
    <property type="match status" value="1"/>
</dbReference>